<organism evidence="2 3">
    <name type="scientific">Malassezia psittaci</name>
    <dbReference type="NCBI Taxonomy" id="1821823"/>
    <lineage>
        <taxon>Eukaryota</taxon>
        <taxon>Fungi</taxon>
        <taxon>Dikarya</taxon>
        <taxon>Basidiomycota</taxon>
        <taxon>Ustilaginomycotina</taxon>
        <taxon>Malasseziomycetes</taxon>
        <taxon>Malasseziales</taxon>
        <taxon>Malasseziaceae</taxon>
        <taxon>Malassezia</taxon>
    </lineage>
</organism>
<feature type="region of interest" description="Disordered" evidence="1">
    <location>
        <begin position="158"/>
        <end position="203"/>
    </location>
</feature>
<dbReference type="EMBL" id="CP118376">
    <property type="protein sequence ID" value="WFD43601.1"/>
    <property type="molecule type" value="Genomic_DNA"/>
</dbReference>
<evidence type="ECO:0000313" key="3">
    <source>
        <dbReference type="Proteomes" id="UP001214628"/>
    </source>
</evidence>
<feature type="region of interest" description="Disordered" evidence="1">
    <location>
        <begin position="326"/>
        <end position="378"/>
    </location>
</feature>
<name>A0AAF0FC73_9BASI</name>
<feature type="compositionally biased region" description="Polar residues" evidence="1">
    <location>
        <begin position="165"/>
        <end position="176"/>
    </location>
</feature>
<protein>
    <submittedName>
        <fullName evidence="2">Uncharacterized protein</fullName>
    </submittedName>
</protein>
<feature type="compositionally biased region" description="Polar residues" evidence="1">
    <location>
        <begin position="403"/>
        <end position="412"/>
    </location>
</feature>
<gene>
    <name evidence="2" type="ORF">MPSI1_002264</name>
</gene>
<evidence type="ECO:0000313" key="2">
    <source>
        <dbReference type="EMBL" id="WFD43601.1"/>
    </source>
</evidence>
<reference evidence="2" key="1">
    <citation type="submission" date="2023-02" db="EMBL/GenBank/DDBJ databases">
        <title>Mating type loci evolution in Malassezia.</title>
        <authorList>
            <person name="Coelho M.A."/>
        </authorList>
    </citation>
    <scope>NUCLEOTIDE SEQUENCE</scope>
    <source>
        <strain evidence="2">CBS 14136</strain>
    </source>
</reference>
<accession>A0AAF0FC73</accession>
<feature type="region of interest" description="Disordered" evidence="1">
    <location>
        <begin position="242"/>
        <end position="292"/>
    </location>
</feature>
<keyword evidence="3" id="KW-1185">Reference proteome</keyword>
<dbReference type="Proteomes" id="UP001214628">
    <property type="component" value="Chromosome 2"/>
</dbReference>
<feature type="compositionally biased region" description="Basic and acidic residues" evidence="1">
    <location>
        <begin position="344"/>
        <end position="353"/>
    </location>
</feature>
<proteinExistence type="predicted"/>
<feature type="region of interest" description="Disordered" evidence="1">
    <location>
        <begin position="403"/>
        <end position="422"/>
    </location>
</feature>
<evidence type="ECO:0000256" key="1">
    <source>
        <dbReference type="SAM" id="MobiDB-lite"/>
    </source>
</evidence>
<sequence>MDDLAQSFFTLGYTNYLEPLPTLSYTLVSGHEDDLNRADGEQDLSHASRLEPHLMTAEKQTWPVILRGMETDSFQTAVKYWTRILLLLDSADADPQFSTLRKFFDARLPQEIESNTVSPQEKPPLNWMWPQHLSETESNAPERRSSFMSPTRRSLRWQWSRRPSLPSTSHARQIDTQVPPVPRAPAGSTLRGSRRDSSKQNSDMHITDMYELWVSSRQDTESQCIRSNVRLDLHNVRLAPAPASLERRHEPRKKHSTPGLTMTRAVQERNENPHLSTSMEEAQRSDSSYRRSVVGRVLDRGLRKSAQTSGTESGFARHFLPASHDSSEIYVPEDAVANDSDDELDRRESEPLRSRLLGVRRGSTESSAGRSLGSAYVGRSDLGPVEENTNSIAYISSALRSTGLTSQTTPVSEDSRGSEMDEGEDLLTLLRHASSCTLRPGAQQNEPAWNRGQDDALPSIVSYAMAQAFGWEGIMHLCYGPGSLCAEEQVFAPLGRAADLNSHMRQKYDAVLSWRNNVTEAGLEDEEANPIDASPAAMRWNDDNDWSQAERSNREGDISSVSENDAVARIAKNNLSRTWKDWNLLFSSLFNWVASYELMRVHHGLAHEMGREVLTPKRPTLGRSRGPLHASPCVETDALHVAHGFQRLPGVPEALRVGPQNDEHGEYRWARTELHSNQIQTPLIIATASAQFFMQQLSTSRWVFESGWELEYLNRCIFDSNMLTERFPAPGDRAVQSEHIYHPKPGELDISIPCPYPSTSGAWNAVAWSTWLSTIKEGHVLVPAVDWQAWWTLISVLNGADRTGRWYDLQVKTPHDTFDDLQHTSVYI</sequence>
<dbReference type="AlphaFoldDB" id="A0AAF0FC73"/>